<reference evidence="1 2" key="1">
    <citation type="journal article" name="Sci. Rep.">
        <title>Telomere-to-telomere assembled and centromere annotated genomes of the two main subspecies of the button mushroom Agaricus bisporus reveal especially polymorphic chromosome ends.</title>
        <authorList>
            <person name="Sonnenberg A.S.M."/>
            <person name="Sedaghat-Telgerd N."/>
            <person name="Lavrijssen B."/>
            <person name="Ohm R.A."/>
            <person name="Hendrickx P.M."/>
            <person name="Scholtmeijer K."/>
            <person name="Baars J.J.P."/>
            <person name="van Peer A."/>
        </authorList>
    </citation>
    <scope>NUCLEOTIDE SEQUENCE [LARGE SCALE GENOMIC DNA]</scope>
    <source>
        <strain evidence="1 2">H119_p4</strain>
    </source>
</reference>
<evidence type="ECO:0000313" key="1">
    <source>
        <dbReference type="EMBL" id="KAF7783249.1"/>
    </source>
</evidence>
<comment type="caution">
    <text evidence="1">The sequence shown here is derived from an EMBL/GenBank/DDBJ whole genome shotgun (WGS) entry which is preliminary data.</text>
</comment>
<accession>A0A8H7F9V6</accession>
<sequence>MASAVNFPQCDHLRSITAPNVFASEQAEFIHLNEQLSSLDRHIAELNTLRSTLHRRTVQLQNQLLPIYTFPFEVLTYIFQLVVGPESYSSSFQCGQQYIRRALVLSSVSSHFRHVAFGTPELWNKIPLRVAEHKAIDNLSLLQHCIAYASNVTVCVSDKYHNKCGEDVRSVIKTLFTPDTMRKVKKFELWTSNHASLWISNFNSTSFQMIETLIITYKTPQRRWPVFDFGTLNNLTRLHMPGSDHLPITVPPSVQYLYIDKVSLGEFVSLFYQCPNLVECSASVEGGLYRPFSKPLILKYLKRLDTNTMYAITKSLVISDETRGL</sequence>
<dbReference type="EMBL" id="JABXXO010000003">
    <property type="protein sequence ID" value="KAF7783249.1"/>
    <property type="molecule type" value="Genomic_DNA"/>
</dbReference>
<proteinExistence type="predicted"/>
<dbReference type="AlphaFoldDB" id="A0A8H7F9V6"/>
<protein>
    <recommendedName>
        <fullName evidence="3">F-box domain-containing protein</fullName>
    </recommendedName>
</protein>
<organism evidence="1 2">
    <name type="scientific">Agaricus bisporus var. burnettii</name>
    <dbReference type="NCBI Taxonomy" id="192524"/>
    <lineage>
        <taxon>Eukaryota</taxon>
        <taxon>Fungi</taxon>
        <taxon>Dikarya</taxon>
        <taxon>Basidiomycota</taxon>
        <taxon>Agaricomycotina</taxon>
        <taxon>Agaricomycetes</taxon>
        <taxon>Agaricomycetidae</taxon>
        <taxon>Agaricales</taxon>
        <taxon>Agaricineae</taxon>
        <taxon>Agaricaceae</taxon>
        <taxon>Agaricus</taxon>
    </lineage>
</organism>
<evidence type="ECO:0008006" key="3">
    <source>
        <dbReference type="Google" id="ProtNLM"/>
    </source>
</evidence>
<gene>
    <name evidence="1" type="ORF">Agabi119p4_2625</name>
</gene>
<evidence type="ECO:0000313" key="2">
    <source>
        <dbReference type="Proteomes" id="UP000629468"/>
    </source>
</evidence>
<dbReference type="Proteomes" id="UP000629468">
    <property type="component" value="Unassembled WGS sequence"/>
</dbReference>
<name>A0A8H7F9V6_AGABI</name>